<protein>
    <submittedName>
        <fullName evidence="2">YgjV family protein</fullName>
    </submittedName>
</protein>
<sequence length="173" mass="19260">MNLPDFNFAQAVGMLSFALGILCFYQHDDRRLKIVMVIMNLNHTLHFALLGSVTAALSALLSVARTGLSLKTSSKPVAYIFIFITFSWGIYLSDFWYDMFPIVGSCIGTYAIFCLTGIRMRIGFLLGALCWLTNNILVGSIGGTLLEFTLLVVNLFTIRRIHKASKTSIPYES</sequence>
<dbReference type="InterPro" id="IPR019629">
    <property type="entry name" value="Uncharacterised_HI1736/YgjV"/>
</dbReference>
<name>A0A6M4MBG1_9ALTE</name>
<dbReference type="OrthoDB" id="7858522at2"/>
<dbReference type="InterPro" id="IPR026267">
    <property type="entry name" value="YgjV"/>
</dbReference>
<dbReference type="AlphaFoldDB" id="A0A6M4MBG1"/>
<dbReference type="EMBL" id="CP052766">
    <property type="protein sequence ID" value="QJR80544.1"/>
    <property type="molecule type" value="Genomic_DNA"/>
</dbReference>
<feature type="transmembrane region" description="Helical" evidence="1">
    <location>
        <begin position="6"/>
        <end position="25"/>
    </location>
</feature>
<evidence type="ECO:0000256" key="1">
    <source>
        <dbReference type="SAM" id="Phobius"/>
    </source>
</evidence>
<dbReference type="KEGG" id="apel:CA267_007035"/>
<gene>
    <name evidence="2" type="ORF">CA267_007035</name>
</gene>
<proteinExistence type="predicted"/>
<reference evidence="2 3" key="2">
    <citation type="submission" date="2020-04" db="EMBL/GenBank/DDBJ databases">
        <title>Complete genome sequence of Alteromonas pelagimontana 5.12T.</title>
        <authorList>
            <person name="Sinha R.K."/>
            <person name="Krishnan K.P."/>
            <person name="Kurian J.P."/>
        </authorList>
    </citation>
    <scope>NUCLEOTIDE SEQUENCE [LARGE SCALE GENOMIC DNA]</scope>
    <source>
        <strain evidence="2 3">5.12</strain>
    </source>
</reference>
<feature type="transmembrane region" description="Helical" evidence="1">
    <location>
        <begin position="135"/>
        <end position="156"/>
    </location>
</feature>
<evidence type="ECO:0000313" key="2">
    <source>
        <dbReference type="EMBL" id="QJR80544.1"/>
    </source>
</evidence>
<accession>A0A6M4MBG1</accession>
<dbReference type="Pfam" id="PF10688">
    <property type="entry name" value="Imp-YgjV"/>
    <property type="match status" value="1"/>
</dbReference>
<feature type="transmembrane region" description="Helical" evidence="1">
    <location>
        <begin position="45"/>
        <end position="64"/>
    </location>
</feature>
<reference evidence="3" key="1">
    <citation type="submission" date="2014-12" db="EMBL/GenBank/DDBJ databases">
        <title>Complete genome sequence of a multi-drug resistant Klebsiella pneumoniae.</title>
        <authorList>
            <person name="Hua X."/>
            <person name="Chen Q."/>
            <person name="Li X."/>
            <person name="Feng Y."/>
            <person name="Ruan Z."/>
            <person name="Yu Y."/>
        </authorList>
    </citation>
    <scope>NUCLEOTIDE SEQUENCE [LARGE SCALE GENOMIC DNA]</scope>
    <source>
        <strain evidence="3">5.12</strain>
    </source>
</reference>
<keyword evidence="1" id="KW-0472">Membrane</keyword>
<keyword evidence="3" id="KW-1185">Reference proteome</keyword>
<feature type="transmembrane region" description="Helical" evidence="1">
    <location>
        <begin position="109"/>
        <end position="129"/>
    </location>
</feature>
<dbReference type="Proteomes" id="UP000219285">
    <property type="component" value="Chromosome"/>
</dbReference>
<dbReference type="PIRSF" id="PIRSF011443">
    <property type="entry name" value="YgjV"/>
    <property type="match status" value="1"/>
</dbReference>
<keyword evidence="1" id="KW-1133">Transmembrane helix</keyword>
<evidence type="ECO:0000313" key="3">
    <source>
        <dbReference type="Proteomes" id="UP000219285"/>
    </source>
</evidence>
<keyword evidence="1" id="KW-0812">Transmembrane</keyword>
<dbReference type="RefSeq" id="WP_075608149.1">
    <property type="nucleotide sequence ID" value="NZ_CP052766.1"/>
</dbReference>
<feature type="transmembrane region" description="Helical" evidence="1">
    <location>
        <begin position="76"/>
        <end position="97"/>
    </location>
</feature>
<organism evidence="2 3">
    <name type="scientific">Alteromonas pelagimontana</name>
    <dbReference type="NCBI Taxonomy" id="1858656"/>
    <lineage>
        <taxon>Bacteria</taxon>
        <taxon>Pseudomonadati</taxon>
        <taxon>Pseudomonadota</taxon>
        <taxon>Gammaproteobacteria</taxon>
        <taxon>Alteromonadales</taxon>
        <taxon>Alteromonadaceae</taxon>
        <taxon>Alteromonas/Salinimonas group</taxon>
        <taxon>Alteromonas</taxon>
    </lineage>
</organism>